<dbReference type="Proteomes" id="UP000606044">
    <property type="component" value="Unassembled WGS sequence"/>
</dbReference>
<dbReference type="InterPro" id="IPR036259">
    <property type="entry name" value="MFS_trans_sf"/>
</dbReference>
<feature type="transmembrane region" description="Helical" evidence="4">
    <location>
        <begin position="170"/>
        <end position="190"/>
    </location>
</feature>
<dbReference type="Pfam" id="PF07690">
    <property type="entry name" value="MFS_1"/>
    <property type="match status" value="1"/>
</dbReference>
<evidence type="ECO:0000259" key="5">
    <source>
        <dbReference type="PROSITE" id="PS50850"/>
    </source>
</evidence>
<keyword evidence="7" id="KW-1185">Reference proteome</keyword>
<comment type="caution">
    <text evidence="6">The sequence shown here is derived from an EMBL/GenBank/DDBJ whole genome shotgun (WGS) entry which is preliminary data.</text>
</comment>
<name>A0A917F9P5_9HYPH</name>
<dbReference type="PANTHER" id="PTHR23521:SF3">
    <property type="entry name" value="MFS TRANSPORTER"/>
    <property type="match status" value="1"/>
</dbReference>
<proteinExistence type="predicted"/>
<evidence type="ECO:0000313" key="7">
    <source>
        <dbReference type="Proteomes" id="UP000606044"/>
    </source>
</evidence>
<evidence type="ECO:0000256" key="3">
    <source>
        <dbReference type="ARBA" id="ARBA00023136"/>
    </source>
</evidence>
<dbReference type="InterPro" id="IPR020846">
    <property type="entry name" value="MFS_dom"/>
</dbReference>
<gene>
    <name evidence="6" type="ORF">GCM10007301_14410</name>
</gene>
<reference evidence="6" key="2">
    <citation type="submission" date="2020-09" db="EMBL/GenBank/DDBJ databases">
        <authorList>
            <person name="Sun Q."/>
            <person name="Sedlacek I."/>
        </authorList>
    </citation>
    <scope>NUCLEOTIDE SEQUENCE</scope>
    <source>
        <strain evidence="6">CCM 7897</strain>
    </source>
</reference>
<dbReference type="EMBL" id="BMCT01000001">
    <property type="protein sequence ID" value="GGF55886.1"/>
    <property type="molecule type" value="Genomic_DNA"/>
</dbReference>
<evidence type="ECO:0000256" key="2">
    <source>
        <dbReference type="ARBA" id="ARBA00022989"/>
    </source>
</evidence>
<reference evidence="6" key="1">
    <citation type="journal article" date="2014" name="Int. J. Syst. Evol. Microbiol.">
        <title>Complete genome sequence of Corynebacterium casei LMG S-19264T (=DSM 44701T), isolated from a smear-ripened cheese.</title>
        <authorList>
            <consortium name="US DOE Joint Genome Institute (JGI-PGF)"/>
            <person name="Walter F."/>
            <person name="Albersmeier A."/>
            <person name="Kalinowski J."/>
            <person name="Ruckert C."/>
        </authorList>
    </citation>
    <scope>NUCLEOTIDE SEQUENCE</scope>
    <source>
        <strain evidence="6">CCM 7897</strain>
    </source>
</reference>
<sequence length="396" mass="41359">MHSPEPVISRADRTLSIAAAIAAVSVVGVGISLSIPLLALELEGRGIANTWIGINTAVAGIATIFTAPFVPLLVRKLGVRGVLSLSIVITALSLLAFKAIPSFAMWFPLRFVFGAALCVLFAVSEFWINAVASPKRRGLMMGLYATGLSVGAAMGPVILGLTGSRGWEPYVAGAVVMSLGIIPILIAHGVTPKIHEEDHHHVLGFVRRSPIATLAALMFGAVETAVLSFLPLYGVRLGLTETSASLLLTIAVLGNVAFQIPLGLLSDKIDRRYLLLFCAGFGTLGAAVLPFIPVESLAFKVAVFLATGIVGSIYTVGLAHLGERFRGADLAAANAAFVMLYSIGLIIGPPLVGFGMDAYNPYGFAFVVAGMLGVYVAVVVACIVRSEMREGLTSKG</sequence>
<dbReference type="AlphaFoldDB" id="A0A917F9P5"/>
<dbReference type="CDD" id="cd17477">
    <property type="entry name" value="MFS_YcaD_like"/>
    <property type="match status" value="1"/>
</dbReference>
<evidence type="ECO:0000313" key="6">
    <source>
        <dbReference type="EMBL" id="GGF55886.1"/>
    </source>
</evidence>
<feature type="transmembrane region" description="Helical" evidence="4">
    <location>
        <begin position="211"/>
        <end position="233"/>
    </location>
</feature>
<dbReference type="GO" id="GO:0022857">
    <property type="term" value="F:transmembrane transporter activity"/>
    <property type="evidence" value="ECO:0007669"/>
    <property type="project" value="InterPro"/>
</dbReference>
<feature type="transmembrane region" description="Helical" evidence="4">
    <location>
        <begin position="139"/>
        <end position="158"/>
    </location>
</feature>
<dbReference type="InterPro" id="IPR011701">
    <property type="entry name" value="MFS"/>
</dbReference>
<feature type="transmembrane region" description="Helical" evidence="4">
    <location>
        <begin position="331"/>
        <end position="352"/>
    </location>
</feature>
<evidence type="ECO:0000256" key="4">
    <source>
        <dbReference type="SAM" id="Phobius"/>
    </source>
</evidence>
<keyword evidence="2 4" id="KW-1133">Transmembrane helix</keyword>
<feature type="domain" description="Major facilitator superfamily (MFS) profile" evidence="5">
    <location>
        <begin position="11"/>
        <end position="388"/>
    </location>
</feature>
<dbReference type="GO" id="GO:0005886">
    <property type="term" value="C:plasma membrane"/>
    <property type="evidence" value="ECO:0007669"/>
    <property type="project" value="TreeGrafter"/>
</dbReference>
<feature type="transmembrane region" description="Helical" evidence="4">
    <location>
        <begin position="245"/>
        <end position="266"/>
    </location>
</feature>
<organism evidence="6 7">
    <name type="scientific">Azorhizobium oxalatiphilum</name>
    <dbReference type="NCBI Taxonomy" id="980631"/>
    <lineage>
        <taxon>Bacteria</taxon>
        <taxon>Pseudomonadati</taxon>
        <taxon>Pseudomonadota</taxon>
        <taxon>Alphaproteobacteria</taxon>
        <taxon>Hyphomicrobiales</taxon>
        <taxon>Xanthobacteraceae</taxon>
        <taxon>Azorhizobium</taxon>
    </lineage>
</organism>
<dbReference type="RefSeq" id="WP_188576682.1">
    <property type="nucleotide sequence ID" value="NZ_BMCT01000001.1"/>
</dbReference>
<evidence type="ECO:0000256" key="1">
    <source>
        <dbReference type="ARBA" id="ARBA00022692"/>
    </source>
</evidence>
<dbReference type="PROSITE" id="PS50850">
    <property type="entry name" value="MFS"/>
    <property type="match status" value="1"/>
</dbReference>
<dbReference type="PANTHER" id="PTHR23521">
    <property type="entry name" value="TRANSPORTER MFS SUPERFAMILY"/>
    <property type="match status" value="1"/>
</dbReference>
<keyword evidence="1 4" id="KW-0812">Transmembrane</keyword>
<feature type="transmembrane region" description="Helical" evidence="4">
    <location>
        <begin position="15"/>
        <end position="39"/>
    </location>
</feature>
<feature type="transmembrane region" description="Helical" evidence="4">
    <location>
        <begin position="364"/>
        <end position="384"/>
    </location>
</feature>
<dbReference type="Gene3D" id="1.20.1250.20">
    <property type="entry name" value="MFS general substrate transporter like domains"/>
    <property type="match status" value="2"/>
</dbReference>
<feature type="transmembrane region" description="Helical" evidence="4">
    <location>
        <begin position="81"/>
        <end position="100"/>
    </location>
</feature>
<dbReference type="InterPro" id="IPR047200">
    <property type="entry name" value="MFS_YcaD-like"/>
</dbReference>
<dbReference type="SUPFAM" id="SSF103473">
    <property type="entry name" value="MFS general substrate transporter"/>
    <property type="match status" value="1"/>
</dbReference>
<feature type="transmembrane region" description="Helical" evidence="4">
    <location>
        <begin position="298"/>
        <end position="319"/>
    </location>
</feature>
<feature type="transmembrane region" description="Helical" evidence="4">
    <location>
        <begin position="51"/>
        <end position="74"/>
    </location>
</feature>
<protein>
    <submittedName>
        <fullName evidence="6">MFS transporter</fullName>
    </submittedName>
</protein>
<feature type="transmembrane region" description="Helical" evidence="4">
    <location>
        <begin position="273"/>
        <end position="292"/>
    </location>
</feature>
<keyword evidence="3 4" id="KW-0472">Membrane</keyword>
<feature type="transmembrane region" description="Helical" evidence="4">
    <location>
        <begin position="106"/>
        <end position="127"/>
    </location>
</feature>
<accession>A0A917F9P5</accession>